<name>A0A2M7FZE0_9BACT</name>
<dbReference type="InterPro" id="IPR024079">
    <property type="entry name" value="MetalloPept_cat_dom_sf"/>
</dbReference>
<dbReference type="InterPro" id="IPR008754">
    <property type="entry name" value="Peptidase_M43"/>
</dbReference>
<dbReference type="EMBL" id="PFFQ01000059">
    <property type="protein sequence ID" value="PIW14605.1"/>
    <property type="molecule type" value="Genomic_DNA"/>
</dbReference>
<evidence type="ECO:0000256" key="2">
    <source>
        <dbReference type="SAM" id="SignalP"/>
    </source>
</evidence>
<feature type="region of interest" description="Disordered" evidence="1">
    <location>
        <begin position="318"/>
        <end position="339"/>
    </location>
</feature>
<dbReference type="AlphaFoldDB" id="A0A2M7FZE0"/>
<feature type="chain" id="PRO_5014889190" description="Peptidase M43 pregnancy-associated plasma-A domain-containing protein" evidence="2">
    <location>
        <begin position="29"/>
        <end position="385"/>
    </location>
</feature>
<sequence length="385" mass="43464">MKSKHKATRIQLLLSALFLGISTFSANSAPRAYSDLRQLNFTNLKANQSISLELKPGDHSLLFYARSPKKDKTLTLLEIKGPQDKLLYRYDPEDETIEGDVLQEGLYNDGEISLYLPMAPQHALEPGKYTLKLLSEAPLQEAGAIIRSGSLQAKQAIDMTFWVLTSKKSLHKPQNYQKYVQEMRNKIGPMLKPHGLELGKMNVRIGTPDMIRAYSTLQPDDDEKLHSDICQALANQTENYRQLNVAILDEIKRSPSGIKKDEGEYLGFSPGLPGMLPMRNALWSCVLMAYDESDPYQPGTLWHEGSHFMSLAHTSEEDGESFDQLSDTPECPAKKFDKDKNGLVDSEECAQQDAQNYMFWEGDATQMTAQQAWVLKRHPLFYPAN</sequence>
<evidence type="ECO:0000259" key="3">
    <source>
        <dbReference type="Pfam" id="PF05572"/>
    </source>
</evidence>
<keyword evidence="2" id="KW-0732">Signal</keyword>
<accession>A0A2M7FZE0</accession>
<reference evidence="4 5" key="1">
    <citation type="submission" date="2017-09" db="EMBL/GenBank/DDBJ databases">
        <title>Depth-based differentiation of microbial function through sediment-hosted aquifers and enrichment of novel symbionts in the deep terrestrial subsurface.</title>
        <authorList>
            <person name="Probst A.J."/>
            <person name="Ladd B."/>
            <person name="Jarett J.K."/>
            <person name="Geller-Mcgrath D.E."/>
            <person name="Sieber C.M."/>
            <person name="Emerson J.B."/>
            <person name="Anantharaman K."/>
            <person name="Thomas B.C."/>
            <person name="Malmstrom R."/>
            <person name="Stieglmeier M."/>
            <person name="Klingl A."/>
            <person name="Woyke T."/>
            <person name="Ryan C.M."/>
            <person name="Banfield J.F."/>
        </authorList>
    </citation>
    <scope>NUCLEOTIDE SEQUENCE [LARGE SCALE GENOMIC DNA]</scope>
    <source>
        <strain evidence="4">CG17_big_fil_post_rev_8_21_14_2_50_48_46</strain>
    </source>
</reference>
<organism evidence="4 5">
    <name type="scientific">bacterium (Candidatus Blackallbacteria) CG17_big_fil_post_rev_8_21_14_2_50_48_46</name>
    <dbReference type="NCBI Taxonomy" id="2014261"/>
    <lineage>
        <taxon>Bacteria</taxon>
        <taxon>Candidatus Blackallbacteria</taxon>
    </lineage>
</organism>
<evidence type="ECO:0000313" key="4">
    <source>
        <dbReference type="EMBL" id="PIW14605.1"/>
    </source>
</evidence>
<gene>
    <name evidence="4" type="ORF">COW36_21450</name>
</gene>
<comment type="caution">
    <text evidence="4">The sequence shown here is derived from an EMBL/GenBank/DDBJ whole genome shotgun (WGS) entry which is preliminary data.</text>
</comment>
<evidence type="ECO:0000256" key="1">
    <source>
        <dbReference type="SAM" id="MobiDB-lite"/>
    </source>
</evidence>
<dbReference type="Proteomes" id="UP000231019">
    <property type="component" value="Unassembled WGS sequence"/>
</dbReference>
<dbReference type="GO" id="GO:0008237">
    <property type="term" value="F:metallopeptidase activity"/>
    <property type="evidence" value="ECO:0007669"/>
    <property type="project" value="InterPro"/>
</dbReference>
<feature type="domain" description="Peptidase M43 pregnancy-associated plasma-A" evidence="3">
    <location>
        <begin position="238"/>
        <end position="371"/>
    </location>
</feature>
<evidence type="ECO:0000313" key="5">
    <source>
        <dbReference type="Proteomes" id="UP000231019"/>
    </source>
</evidence>
<feature type="signal peptide" evidence="2">
    <location>
        <begin position="1"/>
        <end position="28"/>
    </location>
</feature>
<dbReference type="Pfam" id="PF05572">
    <property type="entry name" value="Peptidase_M43"/>
    <property type="match status" value="1"/>
</dbReference>
<dbReference type="Gene3D" id="3.40.390.10">
    <property type="entry name" value="Collagenase (Catalytic Domain)"/>
    <property type="match status" value="1"/>
</dbReference>
<proteinExistence type="predicted"/>
<protein>
    <recommendedName>
        <fullName evidence="3">Peptidase M43 pregnancy-associated plasma-A domain-containing protein</fullName>
    </recommendedName>
</protein>